<dbReference type="STRING" id="97359.A0A550CKL7"/>
<reference evidence="2 3" key="1">
    <citation type="journal article" date="2019" name="New Phytol.">
        <title>Comparative genomics reveals unique wood-decay strategies and fruiting body development in the Schizophyllaceae.</title>
        <authorList>
            <person name="Almasi E."/>
            <person name="Sahu N."/>
            <person name="Krizsan K."/>
            <person name="Balint B."/>
            <person name="Kovacs G.M."/>
            <person name="Kiss B."/>
            <person name="Cseklye J."/>
            <person name="Drula E."/>
            <person name="Henrissat B."/>
            <person name="Nagy I."/>
            <person name="Chovatia M."/>
            <person name="Adam C."/>
            <person name="LaButti K."/>
            <person name="Lipzen A."/>
            <person name="Riley R."/>
            <person name="Grigoriev I.V."/>
            <person name="Nagy L.G."/>
        </authorList>
    </citation>
    <scope>NUCLEOTIDE SEQUENCE [LARGE SCALE GENOMIC DNA]</scope>
    <source>
        <strain evidence="2 3">NL-1724</strain>
    </source>
</reference>
<comment type="caution">
    <text evidence="2">The sequence shown here is derived from an EMBL/GenBank/DDBJ whole genome shotgun (WGS) entry which is preliminary data.</text>
</comment>
<dbReference type="AlphaFoldDB" id="A0A550CKL7"/>
<evidence type="ECO:0000256" key="1">
    <source>
        <dbReference type="SAM" id="MobiDB-lite"/>
    </source>
</evidence>
<dbReference type="EMBL" id="VDMD01000005">
    <property type="protein sequence ID" value="TRM65319.1"/>
    <property type="molecule type" value="Genomic_DNA"/>
</dbReference>
<accession>A0A550CKL7</accession>
<dbReference type="Proteomes" id="UP000320762">
    <property type="component" value="Unassembled WGS sequence"/>
</dbReference>
<feature type="region of interest" description="Disordered" evidence="1">
    <location>
        <begin position="1"/>
        <end position="52"/>
    </location>
</feature>
<evidence type="ECO:0000313" key="2">
    <source>
        <dbReference type="EMBL" id="TRM65319.1"/>
    </source>
</evidence>
<sequence length="341" mass="38041">MQKQKQKRRERIENATARPPSSLAPRNDPPTPRRALRHRACPSGESIGPLNNHAPRIVCSSPSPPCHVSQVWDMLDDLPPVNTAAYGEYTDFADTLQDLEPVHTGGTAPLTISRKDRPTIDVTLWDKENDDGPANFRSKATKPRRVFGDLKMQTSTPAGKQRSSKQKKRRAEDPPSPPHRPSSSSRPRPRLLSRDLRSTAGCRRSSACERRRNAALHAWRGTARSEARRLLMRMGAHVSLEDVDGPGVLRCRIDETRDPAGAMGALKAVRFRVEVRLLPDAEQDFRVALLVVHEKGSAESFKAMWRRLRQEWTLDVVGAGTPLEVAPIPPPKERRAMGMAV</sequence>
<dbReference type="OrthoDB" id="193931at2759"/>
<feature type="region of interest" description="Disordered" evidence="1">
    <location>
        <begin position="124"/>
        <end position="207"/>
    </location>
</feature>
<evidence type="ECO:0000313" key="3">
    <source>
        <dbReference type="Proteomes" id="UP000320762"/>
    </source>
</evidence>
<gene>
    <name evidence="2" type="ORF">BD626DRAFT_216813</name>
</gene>
<keyword evidence="3" id="KW-1185">Reference proteome</keyword>
<name>A0A550CKL7_9AGAR</name>
<organism evidence="2 3">
    <name type="scientific">Schizophyllum amplum</name>
    <dbReference type="NCBI Taxonomy" id="97359"/>
    <lineage>
        <taxon>Eukaryota</taxon>
        <taxon>Fungi</taxon>
        <taxon>Dikarya</taxon>
        <taxon>Basidiomycota</taxon>
        <taxon>Agaricomycotina</taxon>
        <taxon>Agaricomycetes</taxon>
        <taxon>Agaricomycetidae</taxon>
        <taxon>Agaricales</taxon>
        <taxon>Schizophyllaceae</taxon>
        <taxon>Schizophyllum</taxon>
    </lineage>
</organism>
<proteinExistence type="predicted"/>
<protein>
    <submittedName>
        <fullName evidence="2">Uncharacterized protein</fullName>
    </submittedName>
</protein>